<comment type="caution">
    <text evidence="1">The sequence shown here is derived from an EMBL/GenBank/DDBJ whole genome shotgun (WGS) entry which is preliminary data.</text>
</comment>
<accession>A0A6I4TDQ7</accession>
<organism evidence="1 2">
    <name type="scientific">Tsuneonella aeria</name>
    <dbReference type="NCBI Taxonomy" id="1837929"/>
    <lineage>
        <taxon>Bacteria</taxon>
        <taxon>Pseudomonadati</taxon>
        <taxon>Pseudomonadota</taxon>
        <taxon>Alphaproteobacteria</taxon>
        <taxon>Sphingomonadales</taxon>
        <taxon>Erythrobacteraceae</taxon>
        <taxon>Tsuneonella</taxon>
    </lineage>
</organism>
<dbReference type="RefSeq" id="WP_160610487.1">
    <property type="nucleotide sequence ID" value="NZ_WTZA01000001.1"/>
</dbReference>
<dbReference type="OrthoDB" id="8453614at2"/>
<dbReference type="AlphaFoldDB" id="A0A6I4TDQ7"/>
<evidence type="ECO:0000313" key="1">
    <source>
        <dbReference type="EMBL" id="MXO74756.1"/>
    </source>
</evidence>
<reference evidence="1 2" key="1">
    <citation type="submission" date="2019-12" db="EMBL/GenBank/DDBJ databases">
        <title>Genomic-based taxomic classification of the family Erythrobacteraceae.</title>
        <authorList>
            <person name="Xu L."/>
        </authorList>
    </citation>
    <scope>NUCLEOTIDE SEQUENCE [LARGE SCALE GENOMIC DNA]</scope>
    <source>
        <strain evidence="1 2">100921-2</strain>
    </source>
</reference>
<keyword evidence="2" id="KW-1185">Reference proteome</keyword>
<dbReference type="Proteomes" id="UP000439522">
    <property type="component" value="Unassembled WGS sequence"/>
</dbReference>
<gene>
    <name evidence="1" type="ORF">GRI40_05915</name>
</gene>
<dbReference type="EMBL" id="WTZA01000001">
    <property type="protein sequence ID" value="MXO74756.1"/>
    <property type="molecule type" value="Genomic_DNA"/>
</dbReference>
<evidence type="ECO:0000313" key="2">
    <source>
        <dbReference type="Proteomes" id="UP000439522"/>
    </source>
</evidence>
<protein>
    <submittedName>
        <fullName evidence="1">Uncharacterized protein</fullName>
    </submittedName>
</protein>
<name>A0A6I4TDQ7_9SPHN</name>
<sequence>MMLGDYLAAARTAGSDIQSWLDQAGPQCASALERLARAEQMSPARAARLAVADFSRAASDEDWTTLISYVRDAADPGLACLAAMIDWRLAQQPCSAHSALPSGVASLRSVQ</sequence>
<proteinExistence type="predicted"/>